<evidence type="ECO:0000256" key="1">
    <source>
        <dbReference type="ARBA" id="ARBA00001947"/>
    </source>
</evidence>
<comment type="catalytic activity">
    <reaction evidence="18">
        <text>tRNA(Cys) + L-cysteine + ATP = L-cysteinyl-tRNA(Cys) + AMP + diphosphate</text>
        <dbReference type="Rhea" id="RHEA:17773"/>
        <dbReference type="Rhea" id="RHEA-COMP:9661"/>
        <dbReference type="Rhea" id="RHEA-COMP:9679"/>
        <dbReference type="ChEBI" id="CHEBI:30616"/>
        <dbReference type="ChEBI" id="CHEBI:33019"/>
        <dbReference type="ChEBI" id="CHEBI:35235"/>
        <dbReference type="ChEBI" id="CHEBI:78442"/>
        <dbReference type="ChEBI" id="CHEBI:78517"/>
        <dbReference type="ChEBI" id="CHEBI:456215"/>
        <dbReference type="EC" id="6.1.1.16"/>
    </reaction>
    <physiologicalReaction direction="right-to-left" evidence="18">
        <dbReference type="Rhea" id="RHEA:17775"/>
    </physiologicalReaction>
</comment>
<evidence type="ECO:0000256" key="2">
    <source>
        <dbReference type="ARBA" id="ARBA00005594"/>
    </source>
</evidence>
<comment type="function">
    <text evidence="13">In addition to its role as an aminoacyl-tRNA synthetase, has also cysteine persulfide synthase activity. Produces reactive persulfide species such as cysteine persulfide (CysSSH) from substrate cysteine and mediate direct incorporation of CysSSH into proteins during translations, resulting in protein persulfides and polysulfides. CysSSHs behave as potent antioxidants and cellular protectants.</text>
</comment>
<evidence type="ECO:0000256" key="7">
    <source>
        <dbReference type="ARBA" id="ARBA00022833"/>
    </source>
</evidence>
<dbReference type="NCBIfam" id="TIGR00435">
    <property type="entry name" value="cysS"/>
    <property type="match status" value="1"/>
</dbReference>
<feature type="compositionally biased region" description="Basic and acidic residues" evidence="19">
    <location>
        <begin position="530"/>
        <end position="543"/>
    </location>
</feature>
<comment type="catalytic activity">
    <reaction evidence="17">
        <text>S-sulfanyl-L-cysteine + tRNA(Cys) + ATP = (S)-sulfanyl-L-cysteinyl-tRNA(Cys) + AMP + diphosphate</text>
        <dbReference type="Rhea" id="RHEA:78647"/>
        <dbReference type="Rhea" id="RHEA-COMP:9661"/>
        <dbReference type="Rhea" id="RHEA-COMP:19119"/>
        <dbReference type="ChEBI" id="CHEBI:30616"/>
        <dbReference type="ChEBI" id="CHEBI:33019"/>
        <dbReference type="ChEBI" id="CHEBI:58591"/>
        <dbReference type="ChEBI" id="CHEBI:78442"/>
        <dbReference type="ChEBI" id="CHEBI:229520"/>
        <dbReference type="ChEBI" id="CHEBI:456215"/>
    </reaction>
    <physiologicalReaction direction="left-to-right" evidence="17">
        <dbReference type="Rhea" id="RHEA:78648"/>
    </physiologicalReaction>
</comment>
<dbReference type="InterPro" id="IPR032678">
    <property type="entry name" value="tRNA-synt_1_cat_dom"/>
</dbReference>
<evidence type="ECO:0000256" key="5">
    <source>
        <dbReference type="ARBA" id="ARBA00022723"/>
    </source>
</evidence>
<keyword evidence="10" id="KW-0030">Aminoacyl-tRNA synthetase</keyword>
<accession>A0A7K5YFY8</accession>
<dbReference type="InterPro" id="IPR024909">
    <property type="entry name" value="Cys-tRNA/MSH_ligase"/>
</dbReference>
<evidence type="ECO:0000256" key="11">
    <source>
        <dbReference type="ARBA" id="ARBA00031499"/>
    </source>
</evidence>
<keyword evidence="8" id="KW-0067">ATP-binding</keyword>
<dbReference type="InterPro" id="IPR015803">
    <property type="entry name" value="Cys-tRNA-ligase"/>
</dbReference>
<reference evidence="21 22" key="1">
    <citation type="submission" date="2019-09" db="EMBL/GenBank/DDBJ databases">
        <title>Bird 10,000 Genomes (B10K) Project - Family phase.</title>
        <authorList>
            <person name="Zhang G."/>
        </authorList>
    </citation>
    <scope>NUCLEOTIDE SEQUENCE [LARGE SCALE GENOMIC DNA]</scope>
    <source>
        <strain evidence="21">B10K-DU-027-49</strain>
        <tissue evidence="21">Muscle</tissue>
    </source>
</reference>
<dbReference type="GO" id="GO:0006423">
    <property type="term" value="P:cysteinyl-tRNA aminoacylation"/>
    <property type="evidence" value="ECO:0007669"/>
    <property type="project" value="InterPro"/>
</dbReference>
<dbReference type="AlphaFoldDB" id="A0A7K5YFY8"/>
<dbReference type="HAMAP" id="MF_00041">
    <property type="entry name" value="Cys_tRNA_synth"/>
    <property type="match status" value="1"/>
</dbReference>
<dbReference type="InterPro" id="IPR009080">
    <property type="entry name" value="tRNAsynth_Ia_anticodon-bd"/>
</dbReference>
<dbReference type="OrthoDB" id="438179at2759"/>
<comment type="similarity">
    <text evidence="2">Belongs to the class-I aminoacyl-tRNA synthetase family.</text>
</comment>
<keyword evidence="7" id="KW-0862">Zinc</keyword>
<evidence type="ECO:0000256" key="12">
    <source>
        <dbReference type="ARBA" id="ARBA00043868"/>
    </source>
</evidence>
<name>A0A7K5YFY8_9AVES</name>
<evidence type="ECO:0000256" key="6">
    <source>
        <dbReference type="ARBA" id="ARBA00022741"/>
    </source>
</evidence>
<proteinExistence type="inferred from homology"/>
<keyword evidence="22" id="KW-1185">Reference proteome</keyword>
<dbReference type="SUPFAM" id="SSF47323">
    <property type="entry name" value="Anticodon-binding domain of a subclass of class I aminoacyl-tRNA synthetases"/>
    <property type="match status" value="1"/>
</dbReference>
<evidence type="ECO:0000256" key="13">
    <source>
        <dbReference type="ARBA" id="ARBA00045476"/>
    </source>
</evidence>
<dbReference type="CDD" id="cd00672">
    <property type="entry name" value="CysRS_core"/>
    <property type="match status" value="1"/>
</dbReference>
<keyword evidence="9" id="KW-0648">Protein biosynthesis</keyword>
<dbReference type="PANTHER" id="PTHR10890:SF27">
    <property type="entry name" value="CYSTEINE--TRNA LIGASE, MITOCHONDRIAL-RELATED"/>
    <property type="match status" value="1"/>
</dbReference>
<dbReference type="EC" id="6.1.1.16" evidence="3"/>
<keyword evidence="5" id="KW-0479">Metal-binding</keyword>
<dbReference type="Proteomes" id="UP000522270">
    <property type="component" value="Unassembled WGS sequence"/>
</dbReference>
<evidence type="ECO:0000256" key="15">
    <source>
        <dbReference type="ARBA" id="ARBA00047548"/>
    </source>
</evidence>
<evidence type="ECO:0000259" key="20">
    <source>
        <dbReference type="Pfam" id="PF01406"/>
    </source>
</evidence>
<feature type="non-terminal residue" evidence="21">
    <location>
        <position position="569"/>
    </location>
</feature>
<comment type="catalytic activity">
    <reaction evidence="14">
        <text>S-disulfanyl-L-cysteine + tRNA(Cys) + ATP = (S)-disulfanyl-L-cysteinyl-tRNA(Cys) + AMP + diphosphate</text>
        <dbReference type="Rhea" id="RHEA:78651"/>
        <dbReference type="Rhea" id="RHEA-COMP:9661"/>
        <dbReference type="Rhea" id="RHEA-COMP:19120"/>
        <dbReference type="ChEBI" id="CHEBI:30616"/>
        <dbReference type="ChEBI" id="CHEBI:33019"/>
        <dbReference type="ChEBI" id="CHEBI:78442"/>
        <dbReference type="ChEBI" id="CHEBI:229465"/>
        <dbReference type="ChEBI" id="CHEBI:229521"/>
        <dbReference type="ChEBI" id="CHEBI:456215"/>
    </reaction>
    <physiologicalReaction direction="left-to-right" evidence="14">
        <dbReference type="Rhea" id="RHEA:78652"/>
    </physiologicalReaction>
</comment>
<evidence type="ECO:0000313" key="22">
    <source>
        <dbReference type="Proteomes" id="UP000522270"/>
    </source>
</evidence>
<comment type="function">
    <text evidence="12">Mitochondrial cysteine-specific aminoacyl-tRNA synthetase that catalyzes the ATP-dependent ligation of cysteine to tRNA(Cys).</text>
</comment>
<evidence type="ECO:0000256" key="4">
    <source>
        <dbReference type="ARBA" id="ARBA00022598"/>
    </source>
</evidence>
<evidence type="ECO:0000256" key="14">
    <source>
        <dbReference type="ARBA" id="ARBA00047499"/>
    </source>
</evidence>
<evidence type="ECO:0000256" key="9">
    <source>
        <dbReference type="ARBA" id="ARBA00022917"/>
    </source>
</evidence>
<dbReference type="InterPro" id="IPR014729">
    <property type="entry name" value="Rossmann-like_a/b/a_fold"/>
</dbReference>
<comment type="catalytic activity">
    <reaction evidence="16">
        <text>S-sulfanyl-L-cysteine + L-cysteine = S-disulfanyl-L-cysteine + L-alanine</text>
        <dbReference type="Rhea" id="RHEA:78627"/>
        <dbReference type="ChEBI" id="CHEBI:35235"/>
        <dbReference type="ChEBI" id="CHEBI:57972"/>
        <dbReference type="ChEBI" id="CHEBI:58591"/>
        <dbReference type="ChEBI" id="CHEBI:229465"/>
    </reaction>
    <physiologicalReaction direction="left-to-right" evidence="16">
        <dbReference type="Rhea" id="RHEA:78628"/>
    </physiologicalReaction>
</comment>
<dbReference type="GO" id="GO:0005524">
    <property type="term" value="F:ATP binding"/>
    <property type="evidence" value="ECO:0007669"/>
    <property type="project" value="UniProtKB-KW"/>
</dbReference>
<evidence type="ECO:0000256" key="19">
    <source>
        <dbReference type="SAM" id="MobiDB-lite"/>
    </source>
</evidence>
<sequence>MLRGAAAAAARWCGPGPGGAKAGVRRACSAARRREWVPPAGSDSGIVAYNSRSRSKEPLVLATEGVATWYSCGPTVYDQAHLGHACSYVRFDIIRRIMTRFFGIEVIMVMGITDIDDKIMKRANEMNVSPVALARIYEEDFKQDMAALKVLPPTVYMRVTDNIHQIICFIKTIIASGQAYATSQGNVYFDVKSWGKRYGILTTIYPDTQDEAVDTDKRHSKDFALWKAAKPQELSWISPWGKGRPGWHIECSTISSAVFGKQLDIHTGGIDLAFPHHENEIAQCEAYHQCEQWGNYFLHSGHLHVKGSKEKMSKSLKNYVTIKDFLKKFSSDQFRMFCLRSRYSSDNILSIIMPEYFFFLAVEFSDESMDDAKHLLQAISSFIRDANAYIKGQLVCDPVREDILWERLANTKVTVKAAFADDFDTSRAVAAIMDLIHHGNRQLKAVTKDAGCPRSSVVYGSIISYIEGFFNALGMSFGERQVALGGGDSAVLTNVIDELVRFRAKVRHYALALPEAAADTVPMEGAAGAEEPKQEQKEKRQQLMRERKPLLEACDHLRGDLAAFGIHIK</sequence>
<protein>
    <recommendedName>
        <fullName evidence="3">cysteine--tRNA ligase</fullName>
        <ecNumber evidence="3">6.1.1.16</ecNumber>
    </recommendedName>
    <alternativeName>
        <fullName evidence="11">Cysteinyl-tRNA synthetase</fullName>
    </alternativeName>
</protein>
<evidence type="ECO:0000256" key="10">
    <source>
        <dbReference type="ARBA" id="ARBA00023146"/>
    </source>
</evidence>
<dbReference type="GO" id="GO:0046872">
    <property type="term" value="F:metal ion binding"/>
    <property type="evidence" value="ECO:0007669"/>
    <property type="project" value="UniProtKB-KW"/>
</dbReference>
<evidence type="ECO:0000313" key="21">
    <source>
        <dbReference type="EMBL" id="NWU64312.1"/>
    </source>
</evidence>
<dbReference type="FunFam" id="3.40.50.620:FF:000027">
    <property type="entry name" value="Cysteine--tRNA ligase, cytoplasmic"/>
    <property type="match status" value="1"/>
</dbReference>
<comment type="catalytic activity">
    <reaction evidence="15">
        <text>2 L-cysteine = S-sulfanyl-L-cysteine + L-alanine</text>
        <dbReference type="Rhea" id="RHEA:78543"/>
        <dbReference type="ChEBI" id="CHEBI:35235"/>
        <dbReference type="ChEBI" id="CHEBI:57972"/>
        <dbReference type="ChEBI" id="CHEBI:58591"/>
    </reaction>
    <physiologicalReaction direction="left-to-right" evidence="15">
        <dbReference type="Rhea" id="RHEA:78544"/>
    </physiologicalReaction>
</comment>
<gene>
    <name evidence="21" type="primary">Cars2</name>
    <name evidence="21" type="ORF">PTEBUR_R08256</name>
</gene>
<dbReference type="GO" id="GO:0005737">
    <property type="term" value="C:cytoplasm"/>
    <property type="evidence" value="ECO:0007669"/>
    <property type="project" value="TreeGrafter"/>
</dbReference>
<dbReference type="EMBL" id="VYZE01000164">
    <property type="protein sequence ID" value="NWU64312.1"/>
    <property type="molecule type" value="Genomic_DNA"/>
</dbReference>
<evidence type="ECO:0000256" key="16">
    <source>
        <dbReference type="ARBA" id="ARBA00047731"/>
    </source>
</evidence>
<dbReference type="Gene3D" id="3.40.50.620">
    <property type="entry name" value="HUPs"/>
    <property type="match status" value="1"/>
</dbReference>
<evidence type="ECO:0000256" key="18">
    <source>
        <dbReference type="ARBA" id="ARBA00049046"/>
    </source>
</evidence>
<comment type="caution">
    <text evidence="21">The sequence shown here is derived from an EMBL/GenBank/DDBJ whole genome shotgun (WGS) entry which is preliminary data.</text>
</comment>
<dbReference type="PANTHER" id="PTHR10890">
    <property type="entry name" value="CYSTEINYL-TRNA SYNTHETASE"/>
    <property type="match status" value="1"/>
</dbReference>
<feature type="domain" description="tRNA synthetases class I catalytic" evidence="20">
    <location>
        <begin position="64"/>
        <end position="345"/>
    </location>
</feature>
<comment type="cofactor">
    <cofactor evidence="1">
        <name>Zn(2+)</name>
        <dbReference type="ChEBI" id="CHEBI:29105"/>
    </cofactor>
</comment>
<dbReference type="PRINTS" id="PR00983">
    <property type="entry name" value="TRNASYNTHCYS"/>
</dbReference>
<dbReference type="GO" id="GO:0004817">
    <property type="term" value="F:cysteine-tRNA ligase activity"/>
    <property type="evidence" value="ECO:0007669"/>
    <property type="project" value="UniProtKB-EC"/>
</dbReference>
<feature type="non-terminal residue" evidence="21">
    <location>
        <position position="1"/>
    </location>
</feature>
<feature type="region of interest" description="Disordered" evidence="19">
    <location>
        <begin position="522"/>
        <end position="543"/>
    </location>
</feature>
<evidence type="ECO:0000256" key="3">
    <source>
        <dbReference type="ARBA" id="ARBA00012832"/>
    </source>
</evidence>
<evidence type="ECO:0000256" key="8">
    <source>
        <dbReference type="ARBA" id="ARBA00022840"/>
    </source>
</evidence>
<dbReference type="Pfam" id="PF01406">
    <property type="entry name" value="tRNA-synt_1e"/>
    <property type="match status" value="1"/>
</dbReference>
<dbReference type="SUPFAM" id="SSF52374">
    <property type="entry name" value="Nucleotidylyl transferase"/>
    <property type="match status" value="1"/>
</dbReference>
<dbReference type="Gene3D" id="1.20.120.1910">
    <property type="entry name" value="Cysteine-tRNA ligase, C-terminal anti-codon recognition domain"/>
    <property type="match status" value="1"/>
</dbReference>
<keyword evidence="6" id="KW-0547">Nucleotide-binding</keyword>
<evidence type="ECO:0000256" key="17">
    <source>
        <dbReference type="ARBA" id="ARBA00048609"/>
    </source>
</evidence>
<organism evidence="21 22">
    <name type="scientific">Pterocles burchelli</name>
    <dbReference type="NCBI Taxonomy" id="2585816"/>
    <lineage>
        <taxon>Eukaryota</taxon>
        <taxon>Metazoa</taxon>
        <taxon>Chordata</taxon>
        <taxon>Craniata</taxon>
        <taxon>Vertebrata</taxon>
        <taxon>Euteleostomi</taxon>
        <taxon>Archelosauria</taxon>
        <taxon>Archosauria</taxon>
        <taxon>Dinosauria</taxon>
        <taxon>Saurischia</taxon>
        <taxon>Theropoda</taxon>
        <taxon>Coelurosauria</taxon>
        <taxon>Aves</taxon>
        <taxon>Neognathae</taxon>
        <taxon>Neoaves</taxon>
        <taxon>Columbimorphae</taxon>
        <taxon>Pterocliformes</taxon>
        <taxon>Pteroclidae</taxon>
        <taxon>Pterocles</taxon>
    </lineage>
</organism>
<keyword evidence="4" id="KW-0436">Ligase</keyword>